<keyword evidence="1" id="KW-1133">Transmembrane helix</keyword>
<sequence length="82" mass="8671">MSDLQTTEEHQTKIKYFGAGLMPVLSSNWRNVGSRALNFSSGHSSSDDAEKALAITVGLLAGVAVLIVFAAFLRKAFGGKGK</sequence>
<protein>
    <submittedName>
        <fullName evidence="2">Uncharacterized protein</fullName>
    </submittedName>
</protein>
<keyword evidence="1" id="KW-0472">Membrane</keyword>
<organism evidence="2 3">
    <name type="scientific">Papaver somniferum</name>
    <name type="common">Opium poppy</name>
    <dbReference type="NCBI Taxonomy" id="3469"/>
    <lineage>
        <taxon>Eukaryota</taxon>
        <taxon>Viridiplantae</taxon>
        <taxon>Streptophyta</taxon>
        <taxon>Embryophyta</taxon>
        <taxon>Tracheophyta</taxon>
        <taxon>Spermatophyta</taxon>
        <taxon>Magnoliopsida</taxon>
        <taxon>Ranunculales</taxon>
        <taxon>Papaveraceae</taxon>
        <taxon>Papaveroideae</taxon>
        <taxon>Papaver</taxon>
    </lineage>
</organism>
<dbReference type="EMBL" id="CM010718">
    <property type="protein sequence ID" value="RZC58033.1"/>
    <property type="molecule type" value="Genomic_DNA"/>
</dbReference>
<evidence type="ECO:0000313" key="3">
    <source>
        <dbReference type="Proteomes" id="UP000316621"/>
    </source>
</evidence>
<dbReference type="Gramene" id="RZC58033">
    <property type="protein sequence ID" value="RZC58033"/>
    <property type="gene ID" value="C5167_005334"/>
</dbReference>
<keyword evidence="3" id="KW-1185">Reference proteome</keyword>
<feature type="transmembrane region" description="Helical" evidence="1">
    <location>
        <begin position="52"/>
        <end position="73"/>
    </location>
</feature>
<evidence type="ECO:0000256" key="1">
    <source>
        <dbReference type="SAM" id="Phobius"/>
    </source>
</evidence>
<proteinExistence type="predicted"/>
<dbReference type="AlphaFoldDB" id="A0A4Y7JAA1"/>
<dbReference type="Proteomes" id="UP000316621">
    <property type="component" value="Chromosome 4"/>
</dbReference>
<evidence type="ECO:0000313" key="2">
    <source>
        <dbReference type="EMBL" id="RZC58033.1"/>
    </source>
</evidence>
<accession>A0A4Y7JAA1</accession>
<reference evidence="2 3" key="1">
    <citation type="journal article" date="2018" name="Science">
        <title>The opium poppy genome and morphinan production.</title>
        <authorList>
            <person name="Guo L."/>
            <person name="Winzer T."/>
            <person name="Yang X."/>
            <person name="Li Y."/>
            <person name="Ning Z."/>
            <person name="He Z."/>
            <person name="Teodor R."/>
            <person name="Lu Y."/>
            <person name="Bowser T.A."/>
            <person name="Graham I.A."/>
            <person name="Ye K."/>
        </authorList>
    </citation>
    <scope>NUCLEOTIDE SEQUENCE [LARGE SCALE GENOMIC DNA]</scope>
    <source>
        <strain evidence="3">cv. HN1</strain>
        <tissue evidence="2">Leaves</tissue>
    </source>
</reference>
<keyword evidence="1" id="KW-0812">Transmembrane</keyword>
<gene>
    <name evidence="2" type="ORF">C5167_005334</name>
</gene>
<name>A0A4Y7JAA1_PAPSO</name>